<proteinExistence type="predicted"/>
<organism evidence="2 3">
    <name type="scientific">Tepidimonas charontis</name>
    <dbReference type="NCBI Taxonomy" id="2267262"/>
    <lineage>
        <taxon>Bacteria</taxon>
        <taxon>Pseudomonadati</taxon>
        <taxon>Pseudomonadota</taxon>
        <taxon>Betaproteobacteria</taxon>
        <taxon>Burkholderiales</taxon>
        <taxon>Tepidimonas</taxon>
    </lineage>
</organism>
<reference evidence="2 3" key="1">
    <citation type="submission" date="2019-07" db="EMBL/GenBank/DDBJ databases">
        <title>Tepidimonas charontis SPSP-6 draft genome.</title>
        <authorList>
            <person name="Da Costa M.S."/>
            <person name="Froufe H.J.C."/>
            <person name="Egas C."/>
            <person name="Albuquerque L."/>
        </authorList>
    </citation>
    <scope>NUCLEOTIDE SEQUENCE [LARGE SCALE GENOMIC DNA]</scope>
    <source>
        <strain evidence="2 3">SPSP-6</strain>
    </source>
</reference>
<dbReference type="EMBL" id="VJON01000001">
    <property type="protein sequence ID" value="TSE36404.1"/>
    <property type="molecule type" value="Genomic_DNA"/>
</dbReference>
<gene>
    <name evidence="2" type="ORF">Tchar_00026</name>
</gene>
<accession>A0A554XKQ7</accession>
<evidence type="ECO:0000313" key="2">
    <source>
        <dbReference type="EMBL" id="TSE36404.1"/>
    </source>
</evidence>
<feature type="signal peptide" evidence="1">
    <location>
        <begin position="1"/>
        <end position="28"/>
    </location>
</feature>
<dbReference type="Pfam" id="PF04402">
    <property type="entry name" value="SIMPL"/>
    <property type="match status" value="1"/>
</dbReference>
<dbReference type="Gene3D" id="3.30.70.2970">
    <property type="entry name" value="Protein of unknown function (DUF541), domain 2"/>
    <property type="match status" value="1"/>
</dbReference>
<comment type="caution">
    <text evidence="2">The sequence shown here is derived from an EMBL/GenBank/DDBJ whole genome shotgun (WGS) entry which is preliminary data.</text>
</comment>
<dbReference type="OrthoDB" id="7062395at2"/>
<evidence type="ECO:0000313" key="3">
    <source>
        <dbReference type="Proteomes" id="UP000318294"/>
    </source>
</evidence>
<dbReference type="Gene3D" id="3.30.110.170">
    <property type="entry name" value="Protein of unknown function (DUF541), domain 1"/>
    <property type="match status" value="1"/>
</dbReference>
<keyword evidence="3" id="KW-1185">Reference proteome</keyword>
<dbReference type="InterPro" id="IPR007497">
    <property type="entry name" value="SIMPL/DUF541"/>
</dbReference>
<sequence>MEPTRRRGHWSRALLWASLGLTATQGWAQGAAALPAAQPKHTVHLSARAQQRVPHDWLAMTVAVRHQAPDAAQVQAHLRRTLEQALAHVRPLQQPGQLEVASGGVQVQPRYGRDGQITGWEGRAEVLLQGRDLERVATVASALPGMSIAALQLSLSRDATLLAEAALRAQAIEAFRQQAQDVARAFGYAGYELGEVHIGVANAGGDVPRPVMRTLSMASAESAPSLPVEPGHAWLEVTVSGSVHLTPAR</sequence>
<dbReference type="PANTHER" id="PTHR34387">
    <property type="entry name" value="SLR1258 PROTEIN"/>
    <property type="match status" value="1"/>
</dbReference>
<feature type="chain" id="PRO_5022073890" description="DUF541 domain-containing protein" evidence="1">
    <location>
        <begin position="29"/>
        <end position="249"/>
    </location>
</feature>
<name>A0A554XKQ7_9BURK</name>
<protein>
    <recommendedName>
        <fullName evidence="4">DUF541 domain-containing protein</fullName>
    </recommendedName>
</protein>
<evidence type="ECO:0008006" key="4">
    <source>
        <dbReference type="Google" id="ProtNLM"/>
    </source>
</evidence>
<dbReference type="GO" id="GO:0006974">
    <property type="term" value="P:DNA damage response"/>
    <property type="evidence" value="ECO:0007669"/>
    <property type="project" value="TreeGrafter"/>
</dbReference>
<dbReference type="Proteomes" id="UP000318294">
    <property type="component" value="Unassembled WGS sequence"/>
</dbReference>
<dbReference type="InterPro" id="IPR052022">
    <property type="entry name" value="26kDa_periplasmic_antigen"/>
</dbReference>
<dbReference type="RefSeq" id="WP_144327075.1">
    <property type="nucleotide sequence ID" value="NZ_VJON01000001.1"/>
</dbReference>
<dbReference type="AlphaFoldDB" id="A0A554XKQ7"/>
<evidence type="ECO:0000256" key="1">
    <source>
        <dbReference type="SAM" id="SignalP"/>
    </source>
</evidence>
<keyword evidence="1" id="KW-0732">Signal</keyword>
<dbReference type="PANTHER" id="PTHR34387:SF1">
    <property type="entry name" value="PERIPLASMIC IMMUNOGENIC PROTEIN"/>
    <property type="match status" value="1"/>
</dbReference>